<dbReference type="PANTHER" id="PTHR11236:SF18">
    <property type="entry name" value="AMINODEOXYCHORISMATE SYNTHASE"/>
    <property type="match status" value="1"/>
</dbReference>
<dbReference type="GO" id="GO:0046820">
    <property type="term" value="F:4-amino-4-deoxychorismate synthase activity"/>
    <property type="evidence" value="ECO:0007669"/>
    <property type="project" value="UniProtKB-EC"/>
</dbReference>
<evidence type="ECO:0000256" key="8">
    <source>
        <dbReference type="ARBA" id="ARBA00031329"/>
    </source>
</evidence>
<evidence type="ECO:0000259" key="12">
    <source>
        <dbReference type="Pfam" id="PF04715"/>
    </source>
</evidence>
<organism evidence="13 14">
    <name type="scientific">Malassezia yamatoensis</name>
    <dbReference type="NCBI Taxonomy" id="253288"/>
    <lineage>
        <taxon>Eukaryota</taxon>
        <taxon>Fungi</taxon>
        <taxon>Dikarya</taxon>
        <taxon>Basidiomycota</taxon>
        <taxon>Ustilaginomycotina</taxon>
        <taxon>Malasseziomycetes</taxon>
        <taxon>Malasseziales</taxon>
        <taxon>Malasseziaceae</taxon>
        <taxon>Malassezia</taxon>
    </lineage>
</organism>
<keyword evidence="7" id="KW-0315">Glutamine amidotransferase</keyword>
<protein>
    <recommendedName>
        <fullName evidence="4">aminodeoxychorismate synthase</fullName>
        <ecNumber evidence="4">2.6.1.85</ecNumber>
    </recommendedName>
    <alternativeName>
        <fullName evidence="8">Para-aminobenzoate synthase</fullName>
    </alternativeName>
    <alternativeName>
        <fullName evidence="9">p-aminobenzoic acid synthase</fullName>
    </alternativeName>
</protein>
<comment type="pathway">
    <text evidence="2">Cofactor biosynthesis; tetrahydrofolate biosynthesis; 4-aminobenzoate from chorismate: step 1/2.</text>
</comment>
<evidence type="ECO:0000256" key="9">
    <source>
        <dbReference type="ARBA" id="ARBA00031904"/>
    </source>
</evidence>
<keyword evidence="13" id="KW-0032">Aminotransferase</keyword>
<dbReference type="SUPFAM" id="SSF52317">
    <property type="entry name" value="Class I glutamine amidotransferase-like"/>
    <property type="match status" value="1"/>
</dbReference>
<keyword evidence="5 13" id="KW-0808">Transferase</keyword>
<dbReference type="InterPro" id="IPR006221">
    <property type="entry name" value="TrpG/PapA_dom"/>
</dbReference>
<dbReference type="Pfam" id="PF00425">
    <property type="entry name" value="Chorismate_bind"/>
    <property type="match status" value="1"/>
</dbReference>
<dbReference type="Pfam" id="PF04715">
    <property type="entry name" value="Anth_synt_I_N"/>
    <property type="match status" value="1"/>
</dbReference>
<proteinExistence type="inferred from homology"/>
<evidence type="ECO:0000256" key="2">
    <source>
        <dbReference type="ARBA" id="ARBA00005009"/>
    </source>
</evidence>
<keyword evidence="14" id="KW-1185">Reference proteome</keyword>
<feature type="domain" description="Glutamine amidotransferase" evidence="10">
    <location>
        <begin position="18"/>
        <end position="233"/>
    </location>
</feature>
<dbReference type="PRINTS" id="PR00096">
    <property type="entry name" value="GATASE"/>
</dbReference>
<evidence type="ECO:0000259" key="10">
    <source>
        <dbReference type="Pfam" id="PF00117"/>
    </source>
</evidence>
<evidence type="ECO:0000256" key="7">
    <source>
        <dbReference type="ARBA" id="ARBA00022962"/>
    </source>
</evidence>
<evidence type="ECO:0000256" key="5">
    <source>
        <dbReference type="ARBA" id="ARBA00022679"/>
    </source>
</evidence>
<evidence type="ECO:0000259" key="11">
    <source>
        <dbReference type="Pfam" id="PF00425"/>
    </source>
</evidence>
<dbReference type="Gene3D" id="3.60.120.10">
    <property type="entry name" value="Anthranilate synthase"/>
    <property type="match status" value="1"/>
</dbReference>
<dbReference type="Gene3D" id="3.40.50.880">
    <property type="match status" value="1"/>
</dbReference>
<dbReference type="GO" id="GO:0005737">
    <property type="term" value="C:cytoplasm"/>
    <property type="evidence" value="ECO:0007669"/>
    <property type="project" value="TreeGrafter"/>
</dbReference>
<evidence type="ECO:0000256" key="4">
    <source>
        <dbReference type="ARBA" id="ARBA00013139"/>
    </source>
</evidence>
<accession>A0AAJ5YVN5</accession>
<name>A0AAJ5YVN5_9BASI</name>
<feature type="domain" description="Anthranilate synthase component I N-terminal" evidence="12">
    <location>
        <begin position="326"/>
        <end position="480"/>
    </location>
</feature>
<dbReference type="PROSITE" id="PS51273">
    <property type="entry name" value="GATASE_TYPE_1"/>
    <property type="match status" value="1"/>
</dbReference>
<comment type="catalytic activity">
    <reaction evidence="1">
        <text>chorismate + L-glutamine = 4-amino-4-deoxychorismate + L-glutamate</text>
        <dbReference type="Rhea" id="RHEA:11672"/>
        <dbReference type="ChEBI" id="CHEBI:29748"/>
        <dbReference type="ChEBI" id="CHEBI:29985"/>
        <dbReference type="ChEBI" id="CHEBI:58359"/>
        <dbReference type="ChEBI" id="CHEBI:58406"/>
        <dbReference type="EC" id="2.6.1.85"/>
    </reaction>
</comment>
<dbReference type="CDD" id="cd01743">
    <property type="entry name" value="GATase1_Anthranilate_Synthase"/>
    <property type="match status" value="1"/>
</dbReference>
<dbReference type="Pfam" id="PF00117">
    <property type="entry name" value="GATase"/>
    <property type="match status" value="1"/>
</dbReference>
<dbReference type="GO" id="GO:0008153">
    <property type="term" value="P:4-aminobenzoate biosynthetic process"/>
    <property type="evidence" value="ECO:0007669"/>
    <property type="project" value="TreeGrafter"/>
</dbReference>
<dbReference type="InterPro" id="IPR029062">
    <property type="entry name" value="Class_I_gatase-like"/>
</dbReference>
<dbReference type="InterPro" id="IPR015890">
    <property type="entry name" value="Chorismate_C"/>
</dbReference>
<evidence type="ECO:0000256" key="3">
    <source>
        <dbReference type="ARBA" id="ARBA00005970"/>
    </source>
</evidence>
<dbReference type="PRINTS" id="PR00099">
    <property type="entry name" value="CPSGATASE"/>
</dbReference>
<dbReference type="PRINTS" id="PR00097">
    <property type="entry name" value="ANTSNTHASEII"/>
</dbReference>
<evidence type="ECO:0000256" key="1">
    <source>
        <dbReference type="ARBA" id="ARBA00001000"/>
    </source>
</evidence>
<dbReference type="EMBL" id="CP119947">
    <property type="protein sequence ID" value="WFD00638.1"/>
    <property type="molecule type" value="Genomic_DNA"/>
</dbReference>
<dbReference type="Proteomes" id="UP001219567">
    <property type="component" value="Chromosome 5"/>
</dbReference>
<dbReference type="GO" id="GO:0000162">
    <property type="term" value="P:L-tryptophan biosynthetic process"/>
    <property type="evidence" value="ECO:0007669"/>
    <property type="project" value="TreeGrafter"/>
</dbReference>
<dbReference type="PANTHER" id="PTHR11236">
    <property type="entry name" value="AMINOBENZOATE/ANTHRANILATE SYNTHASE"/>
    <property type="match status" value="1"/>
</dbReference>
<dbReference type="EC" id="2.6.1.85" evidence="4"/>
<dbReference type="SUPFAM" id="SSF56322">
    <property type="entry name" value="ADC synthase"/>
    <property type="match status" value="1"/>
</dbReference>
<comment type="similarity">
    <text evidence="3">In the C-terminal section; belongs to the anthranilate synthase component I family.</text>
</comment>
<dbReference type="InterPro" id="IPR017926">
    <property type="entry name" value="GATASE"/>
</dbReference>
<gene>
    <name evidence="13" type="primary">ABZ1</name>
    <name evidence="13" type="ORF">MYAM1_003389</name>
</gene>
<feature type="domain" description="Chorismate-utilising enzyme C-terminal" evidence="11">
    <location>
        <begin position="558"/>
        <end position="853"/>
    </location>
</feature>
<reference evidence="13 14" key="1">
    <citation type="submission" date="2023-03" db="EMBL/GenBank/DDBJ databases">
        <title>Mating type loci evolution in Malassezia.</title>
        <authorList>
            <person name="Coelho M.A."/>
        </authorList>
    </citation>
    <scope>NUCLEOTIDE SEQUENCE [LARGE SCALE GENOMIC DNA]</scope>
    <source>
        <strain evidence="13 14">CBS 9725</strain>
    </source>
</reference>
<evidence type="ECO:0000313" key="13">
    <source>
        <dbReference type="EMBL" id="WFD00638.1"/>
    </source>
</evidence>
<dbReference type="InterPro" id="IPR005801">
    <property type="entry name" value="ADC_synthase"/>
</dbReference>
<dbReference type="AlphaFoldDB" id="A0AAJ5YVN5"/>
<sequence length="862" mass="95909">MSIQLDGMAHFGLPRIAIIDHHDSYTRNLLSLLCATLDLSASPELLANRVVIIPYTHPALAPENVHDHFLPYVDAIILSPGPGDPSNDEDFASSRRLLQNPSLVQVPILGICLGHQGIATSFGASTRQLSEPFHGRRRALVIERSTENSLERRSILDDVCPGTEVICYNSLVIDETTLPSKIRVVARSKGTSCEESIIQAIEHTDLPYYGIQFHPESVESEGGNIVLRNFLYNVGMYWTRKDPTRVQSWDDQLCALPFELIQLGQTCVAPSRVTEPEKSYGKQYELLQTVIELPHQKTLSETLAKDMVSIVDTLFRNPKHSNAMGGCVWLDSASSNNPQSEISLVSRSDFTLSYDMNSQLSLCIQRADASVESLCLNTGTDSLWDWMSDLQWDLQQATQTLYTEPTGANQETTPCILPAGFVGYWGYEMKDESLDLGGLHAHRYEHRAKSEVFDRMSIPAAYWAFCNKVLRYEHKTQTWTASVLVRRKTECSLGVQLSSLEEGLKQLGGASIGISTTDAEHWFDSVRKIITEVCLQPNLRPTDPTIQLAPLRAVDDCETYQKKINQAKEYIAQGKSYELCLTTQFEGDVSFDTHNYDAYFELYTNLRAMNPAPFGAYLEILPLDKDTPQAILSTSPERFLTVTQDEHLEMRPIKGTLVRPGWSKGEEDWLQRALVDPQMQKHVQQEDERRKAELRANPKERAENLMIADLIRADLQAVCYPGSVQVPRLISLETYETVHQLVTSVTGKLRPGIGCVEAAKRCFPPGSMTGAPKRRSVELLETLEKTPGYPQQLTRRRCIYSGALGFMGVTGTSNLSVVIRTVFAQGSNVVVGAGGAVTILSSAQGEWDEVLTKLSSVASLAA</sequence>
<evidence type="ECO:0000256" key="6">
    <source>
        <dbReference type="ARBA" id="ARBA00022909"/>
    </source>
</evidence>
<keyword evidence="6" id="KW-0289">Folate biosynthesis</keyword>
<dbReference type="GO" id="GO:0046656">
    <property type="term" value="P:folic acid biosynthetic process"/>
    <property type="evidence" value="ECO:0007669"/>
    <property type="project" value="UniProtKB-KW"/>
</dbReference>
<dbReference type="InterPro" id="IPR006805">
    <property type="entry name" value="Anth_synth_I_N"/>
</dbReference>
<dbReference type="InterPro" id="IPR019999">
    <property type="entry name" value="Anth_synth_I-like"/>
</dbReference>
<evidence type="ECO:0000313" key="14">
    <source>
        <dbReference type="Proteomes" id="UP001219567"/>
    </source>
</evidence>